<evidence type="ECO:0000313" key="3">
    <source>
        <dbReference type="Proteomes" id="UP000219259"/>
    </source>
</evidence>
<evidence type="ECO:0000313" key="2">
    <source>
        <dbReference type="EMBL" id="PDP43652.1"/>
    </source>
</evidence>
<name>A0A2A6E6U0_TANFO</name>
<proteinExistence type="predicted"/>
<organism evidence="2 3">
    <name type="scientific">Tannerella forsythia</name>
    <name type="common">Bacteroides forsythus</name>
    <dbReference type="NCBI Taxonomy" id="28112"/>
    <lineage>
        <taxon>Bacteria</taxon>
        <taxon>Pseudomonadati</taxon>
        <taxon>Bacteroidota</taxon>
        <taxon>Bacteroidia</taxon>
        <taxon>Bacteroidales</taxon>
        <taxon>Tannerellaceae</taxon>
        <taxon>Tannerella</taxon>
    </lineage>
</organism>
<dbReference type="Proteomes" id="UP000219259">
    <property type="component" value="Unassembled WGS sequence"/>
</dbReference>
<dbReference type="EMBL" id="NSLJ01000016">
    <property type="protein sequence ID" value="PDP43652.1"/>
    <property type="molecule type" value="Genomic_DNA"/>
</dbReference>
<keyword evidence="1" id="KW-1133">Transmembrane helix</keyword>
<gene>
    <name evidence="2" type="ORF">CLI86_07520</name>
</gene>
<feature type="transmembrane region" description="Helical" evidence="1">
    <location>
        <begin position="6"/>
        <end position="23"/>
    </location>
</feature>
<evidence type="ECO:0000256" key="1">
    <source>
        <dbReference type="SAM" id="Phobius"/>
    </source>
</evidence>
<accession>A0A2A6E6U0</accession>
<protein>
    <submittedName>
        <fullName evidence="2">FeoB-associated Cys-rich membrane protein</fullName>
    </submittedName>
</protein>
<dbReference type="RefSeq" id="WP_097531268.1">
    <property type="nucleotide sequence ID" value="NZ_NSLJ01000016.1"/>
</dbReference>
<comment type="caution">
    <text evidence="2">The sequence shown here is derived from an EMBL/GenBank/DDBJ whole genome shotgun (WGS) entry which is preliminary data.</text>
</comment>
<reference evidence="2 3" key="1">
    <citation type="submission" date="2017-09" db="EMBL/GenBank/DDBJ databases">
        <title>Phase variable restriction modification systems are present in the genome sequences of periodontal pathogens Prevotella intermedia, Tannerella forsythia and Porphyromonas gingivalis.</title>
        <authorList>
            <person name="Haigh R.D."/>
            <person name="Crawford L."/>
            <person name="Ralph J."/>
            <person name="Wanford J."/>
            <person name="Vartoukian S.R."/>
            <person name="Hijazib K."/>
            <person name="Wade W."/>
            <person name="Oggioni M.R."/>
        </authorList>
    </citation>
    <scope>NUCLEOTIDE SEQUENCE [LARGE SCALE GENOMIC DNA]</scope>
    <source>
        <strain evidence="2 3">WW11663</strain>
    </source>
</reference>
<keyword evidence="1" id="KW-0812">Transmembrane</keyword>
<keyword evidence="1" id="KW-0472">Membrane</keyword>
<dbReference type="AlphaFoldDB" id="A0A2A6E6U0"/>
<sequence>MWQEIAVILIGIAAFGIAGWKLYKILSGSNVSPCDKCTGCQLKEGIRDKKHTCKDYRKTDSLPNEPEA</sequence>